<evidence type="ECO:0000259" key="8">
    <source>
        <dbReference type="PROSITE" id="PS51349"/>
    </source>
</evidence>
<feature type="binding site" evidence="7">
    <location>
        <position position="130"/>
    </location>
    <ligand>
        <name>FMN</name>
        <dbReference type="ChEBI" id="CHEBI:58210"/>
    </ligand>
</feature>
<dbReference type="AlphaFoldDB" id="A0A5S4Y9Q7"/>
<name>A0A5S4Y9Q7_9BRAD</name>
<feature type="binding site" evidence="7">
    <location>
        <begin position="308"/>
        <end position="312"/>
    </location>
    <ligand>
        <name>FMN</name>
        <dbReference type="ChEBI" id="CHEBI:58210"/>
    </ligand>
</feature>
<feature type="binding site" evidence="7">
    <location>
        <position position="128"/>
    </location>
    <ligand>
        <name>FMN</name>
        <dbReference type="ChEBI" id="CHEBI:58210"/>
    </ligand>
</feature>
<dbReference type="Gene3D" id="3.20.20.70">
    <property type="entry name" value="Aldolase class I"/>
    <property type="match status" value="1"/>
</dbReference>
<dbReference type="GO" id="GO:0005886">
    <property type="term" value="C:plasma membrane"/>
    <property type="evidence" value="ECO:0007669"/>
    <property type="project" value="TreeGrafter"/>
</dbReference>
<dbReference type="CDD" id="cd02809">
    <property type="entry name" value="alpha_hydroxyacid_oxid_FMN"/>
    <property type="match status" value="1"/>
</dbReference>
<sequence length="385" mass="42391">MTKFLNHTELRRLAKRRLPRGIFEYIDRGTEDENALLHNRRALDRVLIKPHMLTGDATRSQVVSLFGQIHDAPIIVAPTAFAGLVWYRGEIELAKAAAANDIPFCAATEAITSVEEIAAASTGPIWFQLYLWENEELSRDLLQRAWNSGVRTLVVTCDNPVTANREYNTRNGFGVPFRYSARNVCDVALHPRWALSVFARYLATGHVPARANYPPAYRSSILGKGKALPYEPNLGWGHIRRLRDFWKGNLVLKGILRVEDAILAAELNADGIIVSNHGGRSLDSAVAPIEVLAEIVDAVGEQMTVIADSGVRRGSDVLKLLAMGAKAVMVGRILLYGTAVSGMPGASRMIRILRRELDTAMAMSGCNDLRKLNRSLLERPGQSGS</sequence>
<dbReference type="GO" id="GO:0009060">
    <property type="term" value="P:aerobic respiration"/>
    <property type="evidence" value="ECO:0007669"/>
    <property type="project" value="TreeGrafter"/>
</dbReference>
<evidence type="ECO:0000256" key="6">
    <source>
        <dbReference type="PIRSR" id="PIRSR000138-1"/>
    </source>
</evidence>
<dbReference type="FunFam" id="3.20.20.70:FF:000029">
    <property type="entry name" value="L-lactate dehydrogenase"/>
    <property type="match status" value="1"/>
</dbReference>
<feature type="binding site" evidence="7">
    <location>
        <position position="253"/>
    </location>
    <ligand>
        <name>FMN</name>
        <dbReference type="ChEBI" id="CHEBI:58210"/>
    </ligand>
</feature>
<keyword evidence="2 7" id="KW-0285">Flavoprotein</keyword>
<gene>
    <name evidence="9" type="ORF">FXV83_39660</name>
</gene>
<feature type="active site" description="Proton acceptor" evidence="6">
    <location>
        <position position="277"/>
    </location>
</feature>
<feature type="binding site" evidence="7">
    <location>
        <position position="277"/>
    </location>
    <ligand>
        <name>glyoxylate</name>
        <dbReference type="ChEBI" id="CHEBI:36655"/>
    </ligand>
</feature>
<dbReference type="PROSITE" id="PS51349">
    <property type="entry name" value="FMN_HYDROXY_ACID_DH_2"/>
    <property type="match status" value="1"/>
</dbReference>
<organism evidence="9 10">
    <name type="scientific">Bradyrhizobium hipponense</name>
    <dbReference type="NCBI Taxonomy" id="2605638"/>
    <lineage>
        <taxon>Bacteria</taxon>
        <taxon>Pseudomonadati</taxon>
        <taxon>Pseudomonadota</taxon>
        <taxon>Alphaproteobacteria</taxon>
        <taxon>Hyphomicrobiales</taxon>
        <taxon>Nitrobacteraceae</taxon>
        <taxon>Bradyrhizobium</taxon>
    </lineage>
</organism>
<dbReference type="InterPro" id="IPR013785">
    <property type="entry name" value="Aldolase_TIM"/>
</dbReference>
<comment type="cofactor">
    <cofactor evidence="1">
        <name>FMN</name>
        <dbReference type="ChEBI" id="CHEBI:58210"/>
    </cofactor>
</comment>
<dbReference type="PIRSF" id="PIRSF000138">
    <property type="entry name" value="Al-hdrx_acd_dh"/>
    <property type="match status" value="1"/>
</dbReference>
<feature type="binding site" evidence="7">
    <location>
        <position position="25"/>
    </location>
    <ligand>
        <name>glyoxylate</name>
        <dbReference type="ChEBI" id="CHEBI:36655"/>
    </ligand>
</feature>
<feature type="binding site" evidence="7">
    <location>
        <begin position="78"/>
        <end position="80"/>
    </location>
    <ligand>
        <name>FMN</name>
        <dbReference type="ChEBI" id="CHEBI:58210"/>
    </ligand>
</feature>
<dbReference type="InterPro" id="IPR012133">
    <property type="entry name" value="Alpha-hydoxy_acid_DH_FMN"/>
</dbReference>
<feature type="binding site" evidence="7">
    <location>
        <position position="156"/>
    </location>
    <ligand>
        <name>FMN</name>
        <dbReference type="ChEBI" id="CHEBI:58210"/>
    </ligand>
</feature>
<dbReference type="Pfam" id="PF01070">
    <property type="entry name" value="FMN_dh"/>
    <property type="match status" value="1"/>
</dbReference>
<evidence type="ECO:0000256" key="2">
    <source>
        <dbReference type="ARBA" id="ARBA00022630"/>
    </source>
</evidence>
<evidence type="ECO:0000256" key="3">
    <source>
        <dbReference type="ARBA" id="ARBA00022643"/>
    </source>
</evidence>
<dbReference type="GO" id="GO:0010181">
    <property type="term" value="F:FMN binding"/>
    <property type="evidence" value="ECO:0007669"/>
    <property type="project" value="InterPro"/>
</dbReference>
<evidence type="ECO:0000313" key="9">
    <source>
        <dbReference type="EMBL" id="TYO61161.1"/>
    </source>
</evidence>
<protein>
    <submittedName>
        <fullName evidence="9">Alpha-hydroxy-acid oxidizing protein</fullName>
    </submittedName>
</protein>
<dbReference type="Proteomes" id="UP000324797">
    <property type="component" value="Unassembled WGS sequence"/>
</dbReference>
<dbReference type="InterPro" id="IPR000262">
    <property type="entry name" value="FMN-dep_DH"/>
</dbReference>
<evidence type="ECO:0000313" key="10">
    <source>
        <dbReference type="Proteomes" id="UP000324797"/>
    </source>
</evidence>
<reference evidence="9 10" key="1">
    <citation type="submission" date="2019-08" db="EMBL/GenBank/DDBJ databases">
        <title>Bradyrhizobium hipponensis sp. nov., a rhizobium isolated from a Lupinus angustifolius root nodule in Tunisia.</title>
        <authorList>
            <person name="Off K."/>
            <person name="Rejili M."/>
            <person name="Mars M."/>
            <person name="Brachmann A."/>
            <person name="Marin M."/>
        </authorList>
    </citation>
    <scope>NUCLEOTIDE SEQUENCE [LARGE SCALE GENOMIC DNA]</scope>
    <source>
        <strain evidence="10">aSej3</strain>
    </source>
</reference>
<dbReference type="InterPro" id="IPR037396">
    <property type="entry name" value="FMN_HAD"/>
</dbReference>
<accession>A0A5S4Y9Q7</accession>
<feature type="binding site" evidence="7">
    <location>
        <position position="275"/>
    </location>
    <ligand>
        <name>FMN</name>
        <dbReference type="ChEBI" id="CHEBI:58210"/>
    </ligand>
</feature>
<evidence type="ECO:0000256" key="4">
    <source>
        <dbReference type="ARBA" id="ARBA00023002"/>
    </source>
</evidence>
<evidence type="ECO:0000256" key="5">
    <source>
        <dbReference type="ARBA" id="ARBA00024042"/>
    </source>
</evidence>
<feature type="domain" description="FMN hydroxy acid dehydrogenase" evidence="8">
    <location>
        <begin position="1"/>
        <end position="382"/>
    </location>
</feature>
<dbReference type="GO" id="GO:0004459">
    <property type="term" value="F:L-lactate dehydrogenase (NAD+) activity"/>
    <property type="evidence" value="ECO:0007669"/>
    <property type="project" value="TreeGrafter"/>
</dbReference>
<dbReference type="PANTHER" id="PTHR10578">
    <property type="entry name" value="S -2-HYDROXY-ACID OXIDASE-RELATED"/>
    <property type="match status" value="1"/>
</dbReference>
<dbReference type="EMBL" id="VSTH01000202">
    <property type="protein sequence ID" value="TYO61161.1"/>
    <property type="molecule type" value="Genomic_DNA"/>
</dbReference>
<feature type="binding site" evidence="7">
    <location>
        <position position="280"/>
    </location>
    <ligand>
        <name>glyoxylate</name>
        <dbReference type="ChEBI" id="CHEBI:36655"/>
    </ligand>
</feature>
<dbReference type="RefSeq" id="WP_148745483.1">
    <property type="nucleotide sequence ID" value="NZ_VSTH01000202.1"/>
</dbReference>
<feature type="binding site" evidence="7">
    <location>
        <position position="165"/>
    </location>
    <ligand>
        <name>glyoxylate</name>
        <dbReference type="ChEBI" id="CHEBI:36655"/>
    </ligand>
</feature>
<dbReference type="PANTHER" id="PTHR10578:SF107">
    <property type="entry name" value="2-HYDROXYACID OXIDASE 1"/>
    <property type="match status" value="1"/>
</dbReference>
<keyword evidence="10" id="KW-1185">Reference proteome</keyword>
<evidence type="ECO:0000256" key="7">
    <source>
        <dbReference type="PIRSR" id="PIRSR000138-2"/>
    </source>
</evidence>
<keyword evidence="4" id="KW-0560">Oxidoreductase</keyword>
<comment type="similarity">
    <text evidence="5">Belongs to the FMN-dependent alpha-hydroxy acid dehydrogenase family.</text>
</comment>
<feature type="binding site" evidence="7">
    <location>
        <begin position="331"/>
        <end position="332"/>
    </location>
    <ligand>
        <name>FMN</name>
        <dbReference type="ChEBI" id="CHEBI:58210"/>
    </ligand>
</feature>
<dbReference type="SUPFAM" id="SSF51395">
    <property type="entry name" value="FMN-linked oxidoreductases"/>
    <property type="match status" value="1"/>
</dbReference>
<evidence type="ECO:0000256" key="1">
    <source>
        <dbReference type="ARBA" id="ARBA00001917"/>
    </source>
</evidence>
<proteinExistence type="inferred from homology"/>
<comment type="caution">
    <text evidence="9">The sequence shown here is derived from an EMBL/GenBank/DDBJ whole genome shotgun (WGS) entry which is preliminary data.</text>
</comment>
<keyword evidence="3 7" id="KW-0288">FMN</keyword>